<evidence type="ECO:0000313" key="7">
    <source>
        <dbReference type="EMBL" id="QED28302.1"/>
    </source>
</evidence>
<evidence type="ECO:0000313" key="8">
    <source>
        <dbReference type="Proteomes" id="UP000321595"/>
    </source>
</evidence>
<dbReference type="KEGG" id="bbae:FRD01_13895"/>
<dbReference type="Gene3D" id="3.40.50.300">
    <property type="entry name" value="P-loop containing nucleotide triphosphate hydrolases"/>
    <property type="match status" value="2"/>
</dbReference>
<sequence>MQNVEEEARQILEELGQSQDEERYRILRDQLYGLGPSVIEILRGELHSPNYRRRMAAATNLGRMGDTESVPVIIQLLNDPLAHVREMALFALGIIGEPSAVDAIVHSLSDYDANVRFRAVVALGDLGYPQLEDVLINAMSDESYGVREQALSQLRQVGTPRAMPVILRGLLEREYEMQQMAEEAVDRLIPRMSRENYKQVQEALTMRERRLILNYLESRNLQEVYGALWQRLQVVSAKSAAPQKGLDKYGRLLNAPHERDQLNHAWGRDDVVELLVQHFMEPSAERSILLVGDTGTGKSAIVHEMARRLIELGEKGDEEEAWQILETNTSELMSGTRYLGDWETKLKEMAEVVMKHKRVILYMTNPNDLLGAGAHSKSDENFADFFKPYLQRGEIRIIAECTEESMKNGLSREPGFLRLFKQVKVHPMNDAETLEVLENRIEGLVHEKKTVEAEPHCLEHIVDFARSFYTRSVAPGRACDLMDALVDFTARQPHTEDKLVLKRADIPTCLSEVTGISLDLLDDTIPLDLEHTEQWFSQRLIDQNQAIDGIVNRLSLIKTGLTAPEKPLGIYFLVGPTGVGKTYFTKLVAERLFGDPKRMVRFDLSEYQGRYAVEKLIGSPHDKDREGLLTEAVRNQPYCVLLFDEFEKADPEIFSLFLQIMDEGRLTDARGETTDFRQTLIFLTSNLGASKSSVAPLGFSNEAEAAFEGKIQKKLEEFFAPEFLNRLDDVVVFEPLTPQAMDRLVQLELNKAFERRGFLRRRIHVTADRSARKWLEENGFSSRYGARELHRVIEKAVLTPISRLLVEEADAARDLKVTVSASDSGIEVKVNKTKKPVPKDPGQPPVGA</sequence>
<keyword evidence="8" id="KW-1185">Reference proteome</keyword>
<dbReference type="Pfam" id="PF10431">
    <property type="entry name" value="ClpB_D2-small"/>
    <property type="match status" value="1"/>
</dbReference>
<keyword evidence="1" id="KW-0547">Nucleotide-binding</keyword>
<feature type="domain" description="AAA+ ATPase" evidence="5">
    <location>
        <begin position="284"/>
        <end position="429"/>
    </location>
</feature>
<dbReference type="InterPro" id="IPR025662">
    <property type="entry name" value="Sigma_54_int_dom_ATP-bd_1"/>
</dbReference>
<dbReference type="SMART" id="SM00382">
    <property type="entry name" value="AAA"/>
    <property type="match status" value="2"/>
</dbReference>
<dbReference type="Pfam" id="PF07724">
    <property type="entry name" value="AAA_2"/>
    <property type="match status" value="1"/>
</dbReference>
<dbReference type="InterPro" id="IPR027417">
    <property type="entry name" value="P-loop_NTPase"/>
</dbReference>
<dbReference type="Pfam" id="PF13646">
    <property type="entry name" value="HEAT_2"/>
    <property type="match status" value="1"/>
</dbReference>
<dbReference type="Gene3D" id="1.25.10.10">
    <property type="entry name" value="Leucine-rich Repeat Variant"/>
    <property type="match status" value="1"/>
</dbReference>
<dbReference type="PRINTS" id="PR00300">
    <property type="entry name" value="CLPPROTEASEA"/>
</dbReference>
<evidence type="ECO:0000259" key="6">
    <source>
        <dbReference type="SMART" id="SM01086"/>
    </source>
</evidence>
<dbReference type="GO" id="GO:0005524">
    <property type="term" value="F:ATP binding"/>
    <property type="evidence" value="ECO:0007669"/>
    <property type="project" value="UniProtKB-KW"/>
</dbReference>
<dbReference type="SUPFAM" id="SSF52540">
    <property type="entry name" value="P-loop containing nucleoside triphosphate hydrolases"/>
    <property type="match status" value="2"/>
</dbReference>
<dbReference type="Proteomes" id="UP000321595">
    <property type="component" value="Chromosome"/>
</dbReference>
<dbReference type="RefSeq" id="WP_146960606.1">
    <property type="nucleotide sequence ID" value="NZ_CP042467.1"/>
</dbReference>
<dbReference type="GO" id="GO:0034605">
    <property type="term" value="P:cellular response to heat"/>
    <property type="evidence" value="ECO:0007669"/>
    <property type="project" value="TreeGrafter"/>
</dbReference>
<dbReference type="InterPro" id="IPR011989">
    <property type="entry name" value="ARM-like"/>
</dbReference>
<feature type="region of interest" description="Disordered" evidence="4">
    <location>
        <begin position="828"/>
        <end position="848"/>
    </location>
</feature>
<evidence type="ECO:0000256" key="1">
    <source>
        <dbReference type="ARBA" id="ARBA00022741"/>
    </source>
</evidence>
<dbReference type="SMART" id="SM00567">
    <property type="entry name" value="EZ_HEAT"/>
    <property type="match status" value="4"/>
</dbReference>
<gene>
    <name evidence="7" type="ORF">FRD01_13895</name>
</gene>
<evidence type="ECO:0000256" key="3">
    <source>
        <dbReference type="ARBA" id="ARBA00023186"/>
    </source>
</evidence>
<dbReference type="InterPro" id="IPR016024">
    <property type="entry name" value="ARM-type_fold"/>
</dbReference>
<dbReference type="Pfam" id="PF00004">
    <property type="entry name" value="AAA"/>
    <property type="match status" value="1"/>
</dbReference>
<proteinExistence type="predicted"/>
<dbReference type="InterPro" id="IPR050130">
    <property type="entry name" value="ClpA_ClpB"/>
</dbReference>
<dbReference type="InterPro" id="IPR003959">
    <property type="entry name" value="ATPase_AAA_core"/>
</dbReference>
<dbReference type="AlphaFoldDB" id="A0A5B8XQX0"/>
<dbReference type="PANTHER" id="PTHR11638">
    <property type="entry name" value="ATP-DEPENDENT CLP PROTEASE"/>
    <property type="match status" value="1"/>
</dbReference>
<evidence type="ECO:0000259" key="5">
    <source>
        <dbReference type="SMART" id="SM00382"/>
    </source>
</evidence>
<dbReference type="InterPro" id="IPR003593">
    <property type="entry name" value="AAA+_ATPase"/>
</dbReference>
<feature type="domain" description="AAA+ ATPase" evidence="5">
    <location>
        <begin position="567"/>
        <end position="717"/>
    </location>
</feature>
<dbReference type="PROSITE" id="PS00675">
    <property type="entry name" value="SIGMA54_INTERACT_1"/>
    <property type="match status" value="1"/>
</dbReference>
<dbReference type="CDD" id="cd00009">
    <property type="entry name" value="AAA"/>
    <property type="match status" value="1"/>
</dbReference>
<dbReference type="Gene3D" id="1.10.8.60">
    <property type="match status" value="1"/>
</dbReference>
<evidence type="ECO:0000256" key="4">
    <source>
        <dbReference type="SAM" id="MobiDB-lite"/>
    </source>
</evidence>
<keyword evidence="2" id="KW-0067">ATP-binding</keyword>
<feature type="compositionally biased region" description="Pro residues" evidence="4">
    <location>
        <begin position="839"/>
        <end position="848"/>
    </location>
</feature>
<dbReference type="InterPro" id="IPR004155">
    <property type="entry name" value="PBS_lyase_HEAT"/>
</dbReference>
<feature type="domain" description="Clp ATPase C-terminal" evidence="6">
    <location>
        <begin position="736"/>
        <end position="828"/>
    </location>
</feature>
<dbReference type="InterPro" id="IPR019489">
    <property type="entry name" value="Clp_ATPase_C"/>
</dbReference>
<evidence type="ECO:0000256" key="2">
    <source>
        <dbReference type="ARBA" id="ARBA00022840"/>
    </source>
</evidence>
<dbReference type="EMBL" id="CP042467">
    <property type="protein sequence ID" value="QED28302.1"/>
    <property type="molecule type" value="Genomic_DNA"/>
</dbReference>
<dbReference type="SMART" id="SM01086">
    <property type="entry name" value="ClpB_D2-small"/>
    <property type="match status" value="1"/>
</dbReference>
<organism evidence="7 8">
    <name type="scientific">Microvenator marinus</name>
    <dbReference type="NCBI Taxonomy" id="2600177"/>
    <lineage>
        <taxon>Bacteria</taxon>
        <taxon>Deltaproteobacteria</taxon>
        <taxon>Bradymonadales</taxon>
        <taxon>Microvenatoraceae</taxon>
        <taxon>Microvenator</taxon>
    </lineage>
</organism>
<keyword evidence="3" id="KW-0143">Chaperone</keyword>
<dbReference type="PANTHER" id="PTHR11638:SF18">
    <property type="entry name" value="HEAT SHOCK PROTEIN 104"/>
    <property type="match status" value="1"/>
</dbReference>
<dbReference type="GO" id="GO:0005737">
    <property type="term" value="C:cytoplasm"/>
    <property type="evidence" value="ECO:0007669"/>
    <property type="project" value="TreeGrafter"/>
</dbReference>
<dbReference type="InterPro" id="IPR001270">
    <property type="entry name" value="ClpA/B"/>
</dbReference>
<dbReference type="CDD" id="cd19499">
    <property type="entry name" value="RecA-like_ClpB_Hsp104-like"/>
    <property type="match status" value="1"/>
</dbReference>
<name>A0A5B8XQX0_9DELT</name>
<dbReference type="SUPFAM" id="SSF48371">
    <property type="entry name" value="ARM repeat"/>
    <property type="match status" value="1"/>
</dbReference>
<dbReference type="OrthoDB" id="8857354at2"/>
<accession>A0A5B8XQX0</accession>
<dbReference type="GO" id="GO:0016887">
    <property type="term" value="F:ATP hydrolysis activity"/>
    <property type="evidence" value="ECO:0007669"/>
    <property type="project" value="InterPro"/>
</dbReference>
<reference evidence="7 8" key="1">
    <citation type="submission" date="2019-08" db="EMBL/GenBank/DDBJ databases">
        <authorList>
            <person name="Liang Q."/>
        </authorList>
    </citation>
    <scope>NUCLEOTIDE SEQUENCE [LARGE SCALE GENOMIC DNA]</scope>
    <source>
        <strain evidence="7 8">V1718</strain>
    </source>
</reference>
<protein>
    <submittedName>
        <fullName evidence="7">AAA family ATPase</fullName>
    </submittedName>
</protein>